<dbReference type="Gene3D" id="3.40.50.1820">
    <property type="entry name" value="alpha/beta hydrolase"/>
    <property type="match status" value="1"/>
</dbReference>
<accession>A0ABZ1T3A1</accession>
<dbReference type="InterPro" id="IPR029058">
    <property type="entry name" value="AB_hydrolase_fold"/>
</dbReference>
<dbReference type="Proteomes" id="UP001432011">
    <property type="component" value="Chromosome"/>
</dbReference>
<keyword evidence="11" id="KW-1185">Reference proteome</keyword>
<feature type="compositionally biased region" description="Pro residues" evidence="7">
    <location>
        <begin position="132"/>
        <end position="181"/>
    </location>
</feature>
<evidence type="ECO:0000313" key="10">
    <source>
        <dbReference type="EMBL" id="WUP78305.1"/>
    </source>
</evidence>
<dbReference type="SUPFAM" id="SSF53474">
    <property type="entry name" value="alpha/beta-Hydrolases"/>
    <property type="match status" value="1"/>
</dbReference>
<sequence>MRSPVRAWTKALAAAVTAATLSTPLIAGPAYAEPPGSVGKDGTWTVEPVGGGHRVTLHLNAPLPVRDAVPELAADGRSLGPAEESPDGMTLTVVTPDPAVASASSVDVAWNGEVPEAAAAAAKTTPMLADPPADPPAGPPAGPPGKPGTPPGKPGTPPGPPGNPPGPPGKPDPAPVDPAAPGPYAVTHGEYDFGDTAITLEGLGGRPAEIRAKVYLPEGARGKRPLVVFLHGRHSACYNPTAWTSSNTQWPCPAGQQPIASYQGYDGPADVLASHGYVVVSVSANGVNAADNPYSEDRGALARGEVVMRHLDLLADADRGVGDAKLVSLFKGRLDMADVGLMGHSRGGEGVVKAALMNAGRAKPYGIKAVLPLAPTDFARATLPGTPMAVILPYCDGDVSNQQGQHFYDDSRYAEDDDPAFRSSLMVMGADHNFFNTEWTPGVAHAPASDDWSNRNDPVCGGTAPSRLTAAEQYAVGTAYIAGFFRLVQGREQGLLPLFDGSGGTTASAGRAVVHAVAQAPASKRFDVASFTSLAPSTRVSGSATAVICAGMLDRSPQSGLPSCASTLTTSQAPSWTPATYANNVASTPVLRFSWSDPTGTVTVPIDNRDQNVSHYDALTFRVARDETATGDVDLAVTIADKHGASRTVKVSEVSDALTAFPGTASPLPKTWLRTVRVPLSSLTGLKPQQISEIRISGASEKGAVYLADLAFGTVAAGDARTGKLPQVSVESVTVDEGDGPGTATMTVRLSEKSPTPVTVQIQAIATGAAPVIASAAQEVVIPARSLQASFQVPVNGDTAVAAEPQSYQVVASVPVNATIGNGFARLVVTDDDAV</sequence>
<evidence type="ECO:0000313" key="11">
    <source>
        <dbReference type="Proteomes" id="UP001432011"/>
    </source>
</evidence>
<evidence type="ECO:0000256" key="2">
    <source>
        <dbReference type="ARBA" id="ARBA00022764"/>
    </source>
</evidence>
<dbReference type="Pfam" id="PF12740">
    <property type="entry name" value="PETase"/>
    <property type="match status" value="1"/>
</dbReference>
<evidence type="ECO:0000256" key="5">
    <source>
        <dbReference type="ARBA" id="ARBA00033764"/>
    </source>
</evidence>
<dbReference type="InterPro" id="IPR041127">
    <property type="entry name" value="PET_hydrolase/cutinase-like"/>
</dbReference>
<dbReference type="InterPro" id="IPR038081">
    <property type="entry name" value="CalX-like_sf"/>
</dbReference>
<dbReference type="Gene3D" id="2.60.40.2030">
    <property type="match status" value="1"/>
</dbReference>
<evidence type="ECO:0000256" key="7">
    <source>
        <dbReference type="SAM" id="MobiDB-lite"/>
    </source>
</evidence>
<protein>
    <recommendedName>
        <fullName evidence="5">poly(ethylene terephthalate) hydrolase</fullName>
        <ecNumber evidence="5">3.1.1.101</ecNumber>
    </recommendedName>
    <alternativeName>
        <fullName evidence="6">Poly(ethylene terephthalate) hydrolase</fullName>
    </alternativeName>
</protein>
<evidence type="ECO:0000256" key="3">
    <source>
        <dbReference type="ARBA" id="ARBA00033629"/>
    </source>
</evidence>
<comment type="subcellular location">
    <subcellularLocation>
        <location evidence="1">Periplasm</location>
    </subcellularLocation>
</comment>
<dbReference type="EMBL" id="CP108085">
    <property type="protein sequence ID" value="WUP78305.1"/>
    <property type="molecule type" value="Genomic_DNA"/>
</dbReference>
<name>A0ABZ1T3A1_9ACTN</name>
<keyword evidence="2" id="KW-0574">Periplasm</keyword>
<feature type="domain" description="PET hydrolase/cutinase-like" evidence="9">
    <location>
        <begin position="271"/>
        <end position="436"/>
    </location>
</feature>
<feature type="region of interest" description="Disordered" evidence="7">
    <location>
        <begin position="126"/>
        <end position="188"/>
    </location>
</feature>
<comment type="catalytic activity">
    <reaction evidence="4">
        <text>(ethylene terephthalate)(n) + H2O = (ethylene terephthalate)(n-1) + 4-[(2-hydroxyethoxy)carbonyl]benzoate + H(+)</text>
        <dbReference type="Rhea" id="RHEA:49528"/>
        <dbReference type="Rhea" id="RHEA-COMP:12420"/>
        <dbReference type="Rhea" id="RHEA-COMP:12421"/>
        <dbReference type="ChEBI" id="CHEBI:15377"/>
        <dbReference type="ChEBI" id="CHEBI:15378"/>
        <dbReference type="ChEBI" id="CHEBI:131701"/>
        <dbReference type="ChEBI" id="CHEBI:131704"/>
        <dbReference type="EC" id="3.1.1.101"/>
    </reaction>
    <physiologicalReaction direction="left-to-right" evidence="4">
        <dbReference type="Rhea" id="RHEA:49529"/>
    </physiologicalReaction>
</comment>
<keyword evidence="8" id="KW-0732">Signal</keyword>
<evidence type="ECO:0000259" key="9">
    <source>
        <dbReference type="Pfam" id="PF12740"/>
    </source>
</evidence>
<evidence type="ECO:0000256" key="6">
    <source>
        <dbReference type="ARBA" id="ARBA00033780"/>
    </source>
</evidence>
<reference evidence="10" key="1">
    <citation type="submission" date="2022-10" db="EMBL/GenBank/DDBJ databases">
        <title>The complete genomes of actinobacterial strains from the NBC collection.</title>
        <authorList>
            <person name="Joergensen T.S."/>
            <person name="Alvarez Arevalo M."/>
            <person name="Sterndorff E.B."/>
            <person name="Faurdal D."/>
            <person name="Vuksanovic O."/>
            <person name="Mourched A.-S."/>
            <person name="Charusanti P."/>
            <person name="Shaw S."/>
            <person name="Blin K."/>
            <person name="Weber T."/>
        </authorList>
    </citation>
    <scope>NUCLEOTIDE SEQUENCE</scope>
    <source>
        <strain evidence="10">NBC_00254</strain>
    </source>
</reference>
<comment type="catalytic activity">
    <reaction evidence="3">
        <text>a butanoate ester + H2O = an aliphatic alcohol + butanoate + H(+)</text>
        <dbReference type="Rhea" id="RHEA:47348"/>
        <dbReference type="ChEBI" id="CHEBI:2571"/>
        <dbReference type="ChEBI" id="CHEBI:15377"/>
        <dbReference type="ChEBI" id="CHEBI:15378"/>
        <dbReference type="ChEBI" id="CHEBI:17968"/>
        <dbReference type="ChEBI" id="CHEBI:50477"/>
    </reaction>
    <physiologicalReaction direction="left-to-right" evidence="3">
        <dbReference type="Rhea" id="RHEA:47349"/>
    </physiologicalReaction>
</comment>
<dbReference type="SUPFAM" id="SSF141072">
    <property type="entry name" value="CalX-like"/>
    <property type="match status" value="1"/>
</dbReference>
<gene>
    <name evidence="10" type="ORF">OG913_15310</name>
</gene>
<evidence type="ECO:0000256" key="8">
    <source>
        <dbReference type="SAM" id="SignalP"/>
    </source>
</evidence>
<feature type="signal peptide" evidence="8">
    <location>
        <begin position="1"/>
        <end position="32"/>
    </location>
</feature>
<evidence type="ECO:0000256" key="1">
    <source>
        <dbReference type="ARBA" id="ARBA00004418"/>
    </source>
</evidence>
<evidence type="ECO:0000256" key="4">
    <source>
        <dbReference type="ARBA" id="ARBA00033707"/>
    </source>
</evidence>
<organism evidence="10 11">
    <name type="scientific">Microbispora hainanensis</name>
    <dbReference type="NCBI Taxonomy" id="568844"/>
    <lineage>
        <taxon>Bacteria</taxon>
        <taxon>Bacillati</taxon>
        <taxon>Actinomycetota</taxon>
        <taxon>Actinomycetes</taxon>
        <taxon>Streptosporangiales</taxon>
        <taxon>Streptosporangiaceae</taxon>
        <taxon>Microbispora</taxon>
    </lineage>
</organism>
<dbReference type="EC" id="3.1.1.101" evidence="5"/>
<dbReference type="RefSeq" id="WP_187280534.1">
    <property type="nucleotide sequence ID" value="NZ_CP108085.1"/>
</dbReference>
<feature type="chain" id="PRO_5046606404" description="poly(ethylene terephthalate) hydrolase" evidence="8">
    <location>
        <begin position="33"/>
        <end position="835"/>
    </location>
</feature>
<proteinExistence type="predicted"/>